<evidence type="ECO:0000313" key="1">
    <source>
        <dbReference type="Proteomes" id="UP000887562"/>
    </source>
</evidence>
<keyword evidence="1" id="KW-1185">Reference proteome</keyword>
<evidence type="ECO:0000313" key="2">
    <source>
        <dbReference type="WBParaSite" id="maker-E.canG7_contigs_8594-snap-gene-0.1-mRNA-1"/>
    </source>
</evidence>
<proteinExistence type="predicted"/>
<sequence>MGSKTGNITVYGLPPSTDYQLILETVRPRRTPLHSTIYSTTGLDATCSTSPTIRLKIQEVAGHESSPQPVSFNKRPKYPIDRVCIIRTEEPSTSQCKAQQRSDERRNDVIRRNEEFAMHNSVHNQA</sequence>
<name>A0A915F0M4_9CEST</name>
<protein>
    <submittedName>
        <fullName evidence="2">Fibronectin type-III domain-containing protein</fullName>
    </submittedName>
</protein>
<dbReference type="WBParaSite" id="maker-E.canG7_contigs_8594-snap-gene-0.1-mRNA-1">
    <property type="protein sequence ID" value="maker-E.canG7_contigs_8594-snap-gene-0.1-mRNA-1"/>
    <property type="gene ID" value="EcG7_08675"/>
</dbReference>
<organism evidence="1 2">
    <name type="scientific">Echinococcus canadensis</name>
    <dbReference type="NCBI Taxonomy" id="519352"/>
    <lineage>
        <taxon>Eukaryota</taxon>
        <taxon>Metazoa</taxon>
        <taxon>Spiralia</taxon>
        <taxon>Lophotrochozoa</taxon>
        <taxon>Platyhelminthes</taxon>
        <taxon>Cestoda</taxon>
        <taxon>Eucestoda</taxon>
        <taxon>Cyclophyllidea</taxon>
        <taxon>Taeniidae</taxon>
        <taxon>Echinococcus</taxon>
        <taxon>Echinococcus canadensis group</taxon>
    </lineage>
</organism>
<dbReference type="AlphaFoldDB" id="A0A915F0M4"/>
<dbReference type="Proteomes" id="UP000887562">
    <property type="component" value="Unplaced"/>
</dbReference>
<reference evidence="2" key="1">
    <citation type="submission" date="2022-11" db="UniProtKB">
        <authorList>
            <consortium name="WormBaseParasite"/>
        </authorList>
    </citation>
    <scope>IDENTIFICATION</scope>
</reference>
<accession>A0A915F0M4</accession>